<dbReference type="InterPro" id="IPR003347">
    <property type="entry name" value="JmjC_dom"/>
</dbReference>
<dbReference type="GO" id="GO:0046872">
    <property type="term" value="F:metal ion binding"/>
    <property type="evidence" value="ECO:0007669"/>
    <property type="project" value="UniProtKB-KW"/>
</dbReference>
<dbReference type="PANTHER" id="PTHR12461">
    <property type="entry name" value="HYPOXIA-INDUCIBLE FACTOR 1 ALPHA INHIBITOR-RELATED"/>
    <property type="match status" value="1"/>
</dbReference>
<organism evidence="6 7">
    <name type="scientific">Microcystis aeruginosa Ma_QC_B_20070730_S2</name>
    <dbReference type="NCBI Taxonomy" id="2486256"/>
    <lineage>
        <taxon>Bacteria</taxon>
        <taxon>Bacillati</taxon>
        <taxon>Cyanobacteriota</taxon>
        <taxon>Cyanophyceae</taxon>
        <taxon>Oscillatoriophycideae</taxon>
        <taxon>Chroococcales</taxon>
        <taxon>Microcystaceae</taxon>
        <taxon>Microcystis</taxon>
    </lineage>
</organism>
<keyword evidence="2" id="KW-0479">Metal-binding</keyword>
<dbReference type="InterPro" id="IPR041667">
    <property type="entry name" value="Cupin_8"/>
</dbReference>
<feature type="domain" description="JmjC" evidence="5">
    <location>
        <begin position="152"/>
        <end position="337"/>
    </location>
</feature>
<keyword evidence="3" id="KW-0560">Oxidoreductase</keyword>
<protein>
    <recommendedName>
        <fullName evidence="5">JmjC domain-containing protein</fullName>
    </recommendedName>
</protein>
<dbReference type="Pfam" id="PF13621">
    <property type="entry name" value="Cupin_8"/>
    <property type="match status" value="1"/>
</dbReference>
<dbReference type="AlphaFoldDB" id="A0A552DA46"/>
<evidence type="ECO:0000259" key="5">
    <source>
        <dbReference type="PROSITE" id="PS51184"/>
    </source>
</evidence>
<evidence type="ECO:0000256" key="3">
    <source>
        <dbReference type="ARBA" id="ARBA00023002"/>
    </source>
</evidence>
<proteinExistence type="predicted"/>
<dbReference type="Proteomes" id="UP000320551">
    <property type="component" value="Unassembled WGS sequence"/>
</dbReference>
<accession>A0A552DA46</accession>
<dbReference type="EMBL" id="SFBK01000260">
    <property type="protein sequence ID" value="TRU19087.1"/>
    <property type="molecule type" value="Genomic_DNA"/>
</dbReference>
<reference evidence="6 7" key="1">
    <citation type="submission" date="2019-01" db="EMBL/GenBank/DDBJ databases">
        <title>Coherence of Microcystis species and biogeography revealed through population genomics.</title>
        <authorList>
            <person name="Perez-Carrascal O.M."/>
            <person name="Terrat Y."/>
            <person name="Giani A."/>
            <person name="Fortin N."/>
            <person name="Tromas N."/>
            <person name="Shapiro B.J."/>
        </authorList>
    </citation>
    <scope>NUCLEOTIDE SEQUENCE [LARGE SCALE GENOMIC DNA]</scope>
    <source>
        <strain evidence="6">Ma_QC_B_20070730_S2</strain>
    </source>
</reference>
<dbReference type="PANTHER" id="PTHR12461:SF106">
    <property type="entry name" value="BIFUNCTIONAL PEPTIDASE AND ARGINYL-HYDROXYLASE JMJD5"/>
    <property type="match status" value="1"/>
</dbReference>
<comment type="cofactor">
    <cofactor evidence="1">
        <name>Fe(2+)</name>
        <dbReference type="ChEBI" id="CHEBI:29033"/>
    </cofactor>
</comment>
<evidence type="ECO:0000256" key="4">
    <source>
        <dbReference type="ARBA" id="ARBA00023004"/>
    </source>
</evidence>
<dbReference type="SUPFAM" id="SSF51197">
    <property type="entry name" value="Clavaminate synthase-like"/>
    <property type="match status" value="1"/>
</dbReference>
<dbReference type="Gene3D" id="2.60.120.650">
    <property type="entry name" value="Cupin"/>
    <property type="match status" value="1"/>
</dbReference>
<evidence type="ECO:0000313" key="6">
    <source>
        <dbReference type="EMBL" id="TRU19087.1"/>
    </source>
</evidence>
<evidence type="ECO:0000313" key="7">
    <source>
        <dbReference type="Proteomes" id="UP000320551"/>
    </source>
</evidence>
<evidence type="ECO:0000256" key="1">
    <source>
        <dbReference type="ARBA" id="ARBA00001954"/>
    </source>
</evidence>
<comment type="caution">
    <text evidence="6">The sequence shown here is derived from an EMBL/GenBank/DDBJ whole genome shotgun (WGS) entry which is preliminary data.</text>
</comment>
<keyword evidence="4" id="KW-0408">Iron</keyword>
<gene>
    <name evidence="6" type="ORF">EWV80_19855</name>
</gene>
<dbReference type="PROSITE" id="PS51184">
    <property type="entry name" value="JMJC"/>
    <property type="match status" value="1"/>
</dbReference>
<evidence type="ECO:0000256" key="2">
    <source>
        <dbReference type="ARBA" id="ARBA00022723"/>
    </source>
</evidence>
<name>A0A552DA46_MICAE</name>
<sequence length="378" mass="43557">MLARFEQSHFSSFPNVDLSSSPNVDRVTALKYWGLFLYRYYFIGREQHGAYGSPWCIKKMKPIEESIKNQSIPSGDSPTLPIPELTIDEISPQQFHEVYLKPNTPVVFRGAAKHWEAVKTWTPEFLAANYGNEMVSTRVRANEINEEALRYIDIPLSEVVENIKNGGTYYPGHTEDLFNRNPALREALDLKTLGKYLSIRQQRIMSTQLFLSGGGVRSAWHCTGGPNLFTMVYGRKEWTLVHPQHSMWMYPITRKDMFYAATMIDWKKTNDEIEAEGYPLYRYIPKFTTTLEPGDVLFSPQWWWHCVDTPEPSIGIASRAINNLLVGHPLFSLMWITSNRFRQTVWTCLKDGWGSDAASGAKLAFEFDQQEFIRRVSV</sequence>
<dbReference type="GO" id="GO:0016491">
    <property type="term" value="F:oxidoreductase activity"/>
    <property type="evidence" value="ECO:0007669"/>
    <property type="project" value="UniProtKB-KW"/>
</dbReference>